<evidence type="ECO:0000259" key="5">
    <source>
        <dbReference type="Pfam" id="PF01416"/>
    </source>
</evidence>
<feature type="domain" description="Pseudouridine synthase I TruA alpha/beta" evidence="5">
    <location>
        <begin position="145"/>
        <end position="249"/>
    </location>
</feature>
<comment type="catalytic activity">
    <reaction evidence="4">
        <text>uridine(38/39/40) in tRNA = pseudouridine(38/39/40) in tRNA</text>
        <dbReference type="Rhea" id="RHEA:22376"/>
        <dbReference type="Rhea" id="RHEA-COMP:10085"/>
        <dbReference type="Rhea" id="RHEA-COMP:10087"/>
        <dbReference type="ChEBI" id="CHEBI:65314"/>
        <dbReference type="ChEBI" id="CHEBI:65315"/>
        <dbReference type="EC" id="5.4.99.12"/>
    </reaction>
</comment>
<dbReference type="OrthoDB" id="10256309at2759"/>
<dbReference type="InterPro" id="IPR020103">
    <property type="entry name" value="PsdUridine_synth_cat_dom_sf"/>
</dbReference>
<evidence type="ECO:0000256" key="1">
    <source>
        <dbReference type="ARBA" id="ARBA00009375"/>
    </source>
</evidence>
<dbReference type="GO" id="GO:0031119">
    <property type="term" value="P:tRNA pseudouridine synthesis"/>
    <property type="evidence" value="ECO:0007669"/>
    <property type="project" value="TreeGrafter"/>
</dbReference>
<dbReference type="Gene3D" id="3.30.70.660">
    <property type="entry name" value="Pseudouridine synthase I, catalytic domain, C-terminal subdomain"/>
    <property type="match status" value="1"/>
</dbReference>
<gene>
    <name evidence="6" type="ORF">IMG5_097120</name>
</gene>
<keyword evidence="3 4" id="KW-0413">Isomerase</keyword>
<dbReference type="FunCoup" id="G0QRQ9">
    <property type="interactions" value="159"/>
</dbReference>
<dbReference type="GO" id="GO:0160147">
    <property type="term" value="F:tRNA pseudouridine(38-40) synthase activity"/>
    <property type="evidence" value="ECO:0007669"/>
    <property type="project" value="UniProtKB-EC"/>
</dbReference>
<reference evidence="6 7" key="1">
    <citation type="submission" date="2011-07" db="EMBL/GenBank/DDBJ databases">
        <authorList>
            <person name="Coyne R."/>
            <person name="Brami D."/>
            <person name="Johnson J."/>
            <person name="Hostetler J."/>
            <person name="Hannick L."/>
            <person name="Clark T."/>
            <person name="Cassidy-Hanley D."/>
            <person name="Inman J."/>
        </authorList>
    </citation>
    <scope>NUCLEOTIDE SEQUENCE [LARGE SCALE GENOMIC DNA]</scope>
    <source>
        <strain evidence="6 7">G5</strain>
    </source>
</reference>
<dbReference type="Gene3D" id="3.30.70.580">
    <property type="entry name" value="Pseudouridine synthase I, catalytic domain, N-terminal subdomain"/>
    <property type="match status" value="1"/>
</dbReference>
<proteinExistence type="inferred from homology"/>
<dbReference type="EC" id="5.4.99.12" evidence="4"/>
<accession>G0QRQ9</accession>
<evidence type="ECO:0000256" key="2">
    <source>
        <dbReference type="ARBA" id="ARBA00022694"/>
    </source>
</evidence>
<dbReference type="InterPro" id="IPR020097">
    <property type="entry name" value="PsdUridine_synth_TruA_a/b_dom"/>
</dbReference>
<dbReference type="STRING" id="857967.G0QRQ9"/>
<comment type="similarity">
    <text evidence="1 4">Belongs to the tRNA pseudouridine synthase TruA family.</text>
</comment>
<sequence length="318" mass="37768">MNDLKKAGWSRGARTDKGVHALINGINVKLAVTKEFLRDPDIEKEHVLENAINTKQQQKNAIERKNQINYDKIIQTLNSNLPQDIRIISLKQVTKKFDIRTACSHRIYEYILPLFMLQKFEDIKENKKVFLQIEQQIQEKINQILKKFIGTKSYHNYTKQLKAGDSKCKRYIINMKGQIFEKNQEKFVRFTFFGQSFIYHQIRKMIGMICMVFQKQLELDFIDKSFEKEFTKVWLAPAHGLFLNQMVFDQYNKRQEIPELIVWDENEIKRIEEMRNIIEYVVMNVNIVQNLYFQWAKNVNEGIEIQEIDEGLSNDGGD</sequence>
<dbReference type="GO" id="GO:1990481">
    <property type="term" value="P:mRNA pseudouridine synthesis"/>
    <property type="evidence" value="ECO:0007669"/>
    <property type="project" value="TreeGrafter"/>
</dbReference>
<dbReference type="Proteomes" id="UP000008983">
    <property type="component" value="Unassembled WGS sequence"/>
</dbReference>
<organism evidence="6 7">
    <name type="scientific">Ichthyophthirius multifiliis</name>
    <name type="common">White spot disease agent</name>
    <name type="synonym">Ich</name>
    <dbReference type="NCBI Taxonomy" id="5932"/>
    <lineage>
        <taxon>Eukaryota</taxon>
        <taxon>Sar</taxon>
        <taxon>Alveolata</taxon>
        <taxon>Ciliophora</taxon>
        <taxon>Intramacronucleata</taxon>
        <taxon>Oligohymenophorea</taxon>
        <taxon>Hymenostomatida</taxon>
        <taxon>Ophryoglenina</taxon>
        <taxon>Ichthyophthirius</taxon>
    </lineage>
</organism>
<dbReference type="PANTHER" id="PTHR11142">
    <property type="entry name" value="PSEUDOURIDYLATE SYNTHASE"/>
    <property type="match status" value="1"/>
</dbReference>
<evidence type="ECO:0000313" key="7">
    <source>
        <dbReference type="Proteomes" id="UP000008983"/>
    </source>
</evidence>
<evidence type="ECO:0000313" key="6">
    <source>
        <dbReference type="EMBL" id="EGR32098.1"/>
    </source>
</evidence>
<dbReference type="InterPro" id="IPR001406">
    <property type="entry name" value="PsdUridine_synth_TruA"/>
</dbReference>
<dbReference type="eggNOG" id="KOG2553">
    <property type="taxonomic scope" value="Eukaryota"/>
</dbReference>
<dbReference type="InterPro" id="IPR020094">
    <property type="entry name" value="TruA/RsuA/RluB/E/F_N"/>
</dbReference>
<dbReference type="Pfam" id="PF01416">
    <property type="entry name" value="PseudoU_synth_1"/>
    <property type="match status" value="1"/>
</dbReference>
<dbReference type="GeneID" id="14908236"/>
<dbReference type="PANTHER" id="PTHR11142:SF4">
    <property type="entry name" value="PSEUDOURIDYLATE SYNTHASE 1 HOMOLOG"/>
    <property type="match status" value="1"/>
</dbReference>
<dbReference type="OMA" id="FLCECIY"/>
<keyword evidence="2 4" id="KW-0819">tRNA processing</keyword>
<evidence type="ECO:0000256" key="4">
    <source>
        <dbReference type="RuleBase" id="RU003792"/>
    </source>
</evidence>
<protein>
    <recommendedName>
        <fullName evidence="4">tRNA pseudouridine synthase</fullName>
        <ecNumber evidence="4">5.4.99.12</ecNumber>
    </recommendedName>
</protein>
<dbReference type="GO" id="GO:0003723">
    <property type="term" value="F:RNA binding"/>
    <property type="evidence" value="ECO:0007669"/>
    <property type="project" value="InterPro"/>
</dbReference>
<dbReference type="RefSeq" id="XP_004035584.1">
    <property type="nucleotide sequence ID" value="XM_004035536.1"/>
</dbReference>
<dbReference type="InterPro" id="IPR020095">
    <property type="entry name" value="PsdUridine_synth_TruA_C"/>
</dbReference>
<dbReference type="FunFam" id="3.30.70.660:FF:000002">
    <property type="entry name" value="tRNA pseudouridine synthase"/>
    <property type="match status" value="1"/>
</dbReference>
<name>G0QRQ9_ICHMU</name>
<evidence type="ECO:0000256" key="3">
    <source>
        <dbReference type="ARBA" id="ARBA00023235"/>
    </source>
</evidence>
<dbReference type="EMBL" id="GL983798">
    <property type="protein sequence ID" value="EGR32098.1"/>
    <property type="molecule type" value="Genomic_DNA"/>
</dbReference>
<dbReference type="GO" id="GO:0005634">
    <property type="term" value="C:nucleus"/>
    <property type="evidence" value="ECO:0007669"/>
    <property type="project" value="TreeGrafter"/>
</dbReference>
<dbReference type="SUPFAM" id="SSF55120">
    <property type="entry name" value="Pseudouridine synthase"/>
    <property type="match status" value="1"/>
</dbReference>
<keyword evidence="7" id="KW-1185">Reference proteome</keyword>
<dbReference type="InParanoid" id="G0QRQ9"/>
<dbReference type="AlphaFoldDB" id="G0QRQ9"/>